<protein>
    <submittedName>
        <fullName evidence="2">Uncharacterized protein</fullName>
    </submittedName>
</protein>
<proteinExistence type="predicted"/>
<accession>A0A0J8BD19</accession>
<evidence type="ECO:0000313" key="3">
    <source>
        <dbReference type="Proteomes" id="UP000035740"/>
    </source>
</evidence>
<dbReference type="Proteomes" id="UP000035740">
    <property type="component" value="Unassembled WGS sequence"/>
</dbReference>
<dbReference type="AlphaFoldDB" id="A0A0J8BD19"/>
<sequence>MLLIMSDLVLMHLGCCWLLSFRGSSSLAEEWFIMCSLSLMLSYTNGC</sequence>
<feature type="signal peptide" evidence="1">
    <location>
        <begin position="1"/>
        <end position="28"/>
    </location>
</feature>
<gene>
    <name evidence="2" type="ORF">BVRB_5g122860</name>
</gene>
<keyword evidence="3" id="KW-1185">Reference proteome</keyword>
<reference evidence="2 3" key="1">
    <citation type="journal article" date="2014" name="Nature">
        <title>The genome of the recently domesticated crop plant sugar beet (Beta vulgaris).</title>
        <authorList>
            <person name="Dohm J.C."/>
            <person name="Minoche A.E."/>
            <person name="Holtgrawe D."/>
            <person name="Capella-Gutierrez S."/>
            <person name="Zakrzewski F."/>
            <person name="Tafer H."/>
            <person name="Rupp O."/>
            <person name="Sorensen T.R."/>
            <person name="Stracke R."/>
            <person name="Reinhardt R."/>
            <person name="Goesmann A."/>
            <person name="Kraft T."/>
            <person name="Schulz B."/>
            <person name="Stadler P.F."/>
            <person name="Schmidt T."/>
            <person name="Gabaldon T."/>
            <person name="Lehrach H."/>
            <person name="Weisshaar B."/>
            <person name="Himmelbauer H."/>
        </authorList>
    </citation>
    <scope>NUCLEOTIDE SEQUENCE [LARGE SCALE GENOMIC DNA]</scope>
    <source>
        <tissue evidence="2">Taproot</tissue>
    </source>
</reference>
<evidence type="ECO:0000313" key="2">
    <source>
        <dbReference type="EMBL" id="KMS97857.1"/>
    </source>
</evidence>
<dbReference type="EMBL" id="KQ090289">
    <property type="protein sequence ID" value="KMS97857.1"/>
    <property type="molecule type" value="Genomic_DNA"/>
</dbReference>
<keyword evidence="1" id="KW-0732">Signal</keyword>
<dbReference type="Gramene" id="KMS97857">
    <property type="protein sequence ID" value="KMS97857"/>
    <property type="gene ID" value="BVRB_5g122860"/>
</dbReference>
<feature type="chain" id="PRO_5005294421" evidence="1">
    <location>
        <begin position="29"/>
        <end position="47"/>
    </location>
</feature>
<evidence type="ECO:0000256" key="1">
    <source>
        <dbReference type="SAM" id="SignalP"/>
    </source>
</evidence>
<organism evidence="2 3">
    <name type="scientific">Beta vulgaris subsp. vulgaris</name>
    <name type="common">Beet</name>
    <dbReference type="NCBI Taxonomy" id="3555"/>
    <lineage>
        <taxon>Eukaryota</taxon>
        <taxon>Viridiplantae</taxon>
        <taxon>Streptophyta</taxon>
        <taxon>Embryophyta</taxon>
        <taxon>Tracheophyta</taxon>
        <taxon>Spermatophyta</taxon>
        <taxon>Magnoliopsida</taxon>
        <taxon>eudicotyledons</taxon>
        <taxon>Gunneridae</taxon>
        <taxon>Pentapetalae</taxon>
        <taxon>Caryophyllales</taxon>
        <taxon>Chenopodiaceae</taxon>
        <taxon>Betoideae</taxon>
        <taxon>Beta</taxon>
    </lineage>
</organism>
<name>A0A0J8BD19_BETVV</name>